<reference evidence="5" key="1">
    <citation type="submission" date="2023-01" db="EMBL/GenBank/DDBJ databases">
        <authorList>
            <person name="Van Ghelder C."/>
            <person name="Rancurel C."/>
        </authorList>
    </citation>
    <scope>NUCLEOTIDE SEQUENCE</scope>
    <source>
        <strain evidence="5">CNCM I-4278</strain>
    </source>
</reference>
<evidence type="ECO:0000256" key="1">
    <source>
        <dbReference type="ARBA" id="ARBA00006865"/>
    </source>
</evidence>
<evidence type="ECO:0000313" key="5">
    <source>
        <dbReference type="EMBL" id="CAI6331820.1"/>
    </source>
</evidence>
<dbReference type="AlphaFoldDB" id="A0A9W4U913"/>
<accession>A0A9W4U913</accession>
<comment type="caution">
    <text evidence="5">The sequence shown here is derived from an EMBL/GenBank/DDBJ whole genome shotgun (WGS) entry which is preliminary data.</text>
</comment>
<dbReference type="EMBL" id="CAOQHR010000003">
    <property type="protein sequence ID" value="CAI6331820.1"/>
    <property type="molecule type" value="Genomic_DNA"/>
</dbReference>
<proteinExistence type="inferred from homology"/>
<dbReference type="OrthoDB" id="4781at2759"/>
<dbReference type="InterPro" id="IPR013320">
    <property type="entry name" value="ConA-like_dom_sf"/>
</dbReference>
<evidence type="ECO:0000256" key="3">
    <source>
        <dbReference type="SAM" id="Phobius"/>
    </source>
</evidence>
<dbReference type="InterPro" id="IPR000757">
    <property type="entry name" value="Beta-glucanase-like"/>
</dbReference>
<gene>
    <name evidence="5" type="ORF">PDIGIT_LOCUS4849</name>
</gene>
<keyword evidence="6" id="KW-1185">Reference proteome</keyword>
<protein>
    <recommendedName>
        <fullName evidence="4">GH16 domain-containing protein</fullName>
    </recommendedName>
</protein>
<dbReference type="Pfam" id="PF00722">
    <property type="entry name" value="Glyco_hydro_16"/>
    <property type="match status" value="1"/>
</dbReference>
<keyword evidence="3" id="KW-0472">Membrane</keyword>
<dbReference type="SUPFAM" id="SSF49899">
    <property type="entry name" value="Concanavalin A-like lectins/glucanases"/>
    <property type="match status" value="1"/>
</dbReference>
<organism evidence="5 6">
    <name type="scientific">Periconia digitata</name>
    <dbReference type="NCBI Taxonomy" id="1303443"/>
    <lineage>
        <taxon>Eukaryota</taxon>
        <taxon>Fungi</taxon>
        <taxon>Dikarya</taxon>
        <taxon>Ascomycota</taxon>
        <taxon>Pezizomycotina</taxon>
        <taxon>Dothideomycetes</taxon>
        <taxon>Pleosporomycetidae</taxon>
        <taxon>Pleosporales</taxon>
        <taxon>Massarineae</taxon>
        <taxon>Periconiaceae</taxon>
        <taxon>Periconia</taxon>
    </lineage>
</organism>
<comment type="similarity">
    <text evidence="1">Belongs to the glycosyl hydrolase 16 family.</text>
</comment>
<keyword evidence="3" id="KW-0812">Transmembrane</keyword>
<feature type="domain" description="GH16" evidence="4">
    <location>
        <begin position="142"/>
        <end position="451"/>
    </location>
</feature>
<dbReference type="PANTHER" id="PTHR10963">
    <property type="entry name" value="GLYCOSYL HYDROLASE-RELATED"/>
    <property type="match status" value="1"/>
</dbReference>
<evidence type="ECO:0000256" key="2">
    <source>
        <dbReference type="SAM" id="MobiDB-lite"/>
    </source>
</evidence>
<dbReference type="PROSITE" id="PS51762">
    <property type="entry name" value="GH16_2"/>
    <property type="match status" value="1"/>
</dbReference>
<dbReference type="Proteomes" id="UP001152607">
    <property type="component" value="Unassembled WGS sequence"/>
</dbReference>
<evidence type="ECO:0000313" key="6">
    <source>
        <dbReference type="Proteomes" id="UP001152607"/>
    </source>
</evidence>
<dbReference type="Gene3D" id="2.60.120.200">
    <property type="match status" value="1"/>
</dbReference>
<evidence type="ECO:0000259" key="4">
    <source>
        <dbReference type="PROSITE" id="PS51762"/>
    </source>
</evidence>
<dbReference type="FunFam" id="2.60.120.200:FF:000178">
    <property type="entry name" value="Glycoside hydrolase family 16 protein"/>
    <property type="match status" value="1"/>
</dbReference>
<dbReference type="PANTHER" id="PTHR10963:SF55">
    <property type="entry name" value="GLYCOSIDE HYDROLASE FAMILY 16 PROTEIN"/>
    <property type="match status" value="1"/>
</dbReference>
<feature type="compositionally biased region" description="Basic and acidic residues" evidence="2">
    <location>
        <begin position="1"/>
        <end position="12"/>
    </location>
</feature>
<feature type="transmembrane region" description="Helical" evidence="3">
    <location>
        <begin position="76"/>
        <end position="94"/>
    </location>
</feature>
<name>A0A9W4U913_9PLEO</name>
<feature type="compositionally biased region" description="Low complexity" evidence="2">
    <location>
        <begin position="13"/>
        <end position="22"/>
    </location>
</feature>
<sequence>MGFFRRSEKPEKSAPAPADAPAIDMDSVPATSYTQSFRLSEPVKPRHEFKSYRLKGEYVQPWIDDKRMKRTRFGNLIVYGMMFIALCLSGYITYDGANSAKTGEYCLVMEDNFDRGGLDESHWTHEVQMAGYGTGAFDWTTTDQKNSFTDSEGLHIVPTITTESTDLTEDQLLNGYSLNLTKSGGDGTCTSDDYLQCSIRSNASTGAILPPVRSARLSTKGKKSIRYGRIEVVAKMPRGDWLWPAIWMMPEDSKYGPWPASGEIDIAELRGNSYEYPLGRDALTSTIHWGPTTKTDAYWSTYGHKFLRRTDYSKDFHTFGLQWSEDTMFMYLDNRMKQVFYMKFDDKRTMWDKGGFSGATANNSVIENPWKSTGRGNTPFDEKFYLILNVAVGAQNGWFFDGKNGKPWVDNGPTAARDFIKAKDQWLPTWGEGNDRGMTVKSVKMWQEGKC</sequence>
<dbReference type="GO" id="GO:0004553">
    <property type="term" value="F:hydrolase activity, hydrolyzing O-glycosyl compounds"/>
    <property type="evidence" value="ECO:0007669"/>
    <property type="project" value="InterPro"/>
</dbReference>
<keyword evidence="3" id="KW-1133">Transmembrane helix</keyword>
<dbReference type="InterPro" id="IPR050546">
    <property type="entry name" value="Glycosyl_Hydrlase_16"/>
</dbReference>
<feature type="region of interest" description="Disordered" evidence="2">
    <location>
        <begin position="1"/>
        <end position="25"/>
    </location>
</feature>
<dbReference type="GO" id="GO:0005975">
    <property type="term" value="P:carbohydrate metabolic process"/>
    <property type="evidence" value="ECO:0007669"/>
    <property type="project" value="InterPro"/>
</dbReference>